<dbReference type="InterPro" id="IPR008661">
    <property type="entry name" value="L6_membrane"/>
</dbReference>
<feature type="transmembrane region" description="Helical" evidence="6">
    <location>
        <begin position="82"/>
        <end position="108"/>
    </location>
</feature>
<dbReference type="OrthoDB" id="9937421at2759"/>
<feature type="transmembrane region" description="Helical" evidence="6">
    <location>
        <begin position="50"/>
        <end position="70"/>
    </location>
</feature>
<feature type="transmembrane region" description="Helical" evidence="6">
    <location>
        <begin position="12"/>
        <end position="30"/>
    </location>
</feature>
<proteinExistence type="inferred from homology"/>
<evidence type="ECO:0000256" key="4">
    <source>
        <dbReference type="ARBA" id="ARBA00022989"/>
    </source>
</evidence>
<keyword evidence="3 6" id="KW-0812">Transmembrane</keyword>
<gene>
    <name evidence="7" type="primary">TM4SF1</name>
    <name evidence="7" type="ORF">AMEX_G76</name>
</gene>
<dbReference type="AlphaFoldDB" id="A0A8T2MAW3"/>
<comment type="caution">
    <text evidence="7">The sequence shown here is derived from an EMBL/GenBank/DDBJ whole genome shotgun (WGS) entry which is preliminary data.</text>
</comment>
<evidence type="ECO:0000256" key="5">
    <source>
        <dbReference type="ARBA" id="ARBA00023136"/>
    </source>
</evidence>
<comment type="subcellular location">
    <subcellularLocation>
        <location evidence="1">Membrane</location>
        <topology evidence="1">Multi-pass membrane protein</topology>
    </subcellularLocation>
</comment>
<evidence type="ECO:0000256" key="1">
    <source>
        <dbReference type="ARBA" id="ARBA00004141"/>
    </source>
</evidence>
<dbReference type="PANTHER" id="PTHR14198">
    <property type="entry name" value="TRANSMEMBRANE 4 L6 FAMILY MEMBER 1-RELATED"/>
    <property type="match status" value="1"/>
</dbReference>
<keyword evidence="5 6" id="KW-0472">Membrane</keyword>
<protein>
    <submittedName>
        <fullName evidence="7">Transmembrane 4 L6 family member 5-like</fullName>
    </submittedName>
</protein>
<organism evidence="7 8">
    <name type="scientific">Astyanax mexicanus</name>
    <name type="common">Blind cave fish</name>
    <name type="synonym">Astyanax fasciatus mexicanus</name>
    <dbReference type="NCBI Taxonomy" id="7994"/>
    <lineage>
        <taxon>Eukaryota</taxon>
        <taxon>Metazoa</taxon>
        <taxon>Chordata</taxon>
        <taxon>Craniata</taxon>
        <taxon>Vertebrata</taxon>
        <taxon>Euteleostomi</taxon>
        <taxon>Actinopterygii</taxon>
        <taxon>Neopterygii</taxon>
        <taxon>Teleostei</taxon>
        <taxon>Ostariophysi</taxon>
        <taxon>Characiformes</taxon>
        <taxon>Characoidei</taxon>
        <taxon>Acestrorhamphidae</taxon>
        <taxon>Acestrorhamphinae</taxon>
        <taxon>Astyanax</taxon>
    </lineage>
</organism>
<evidence type="ECO:0000313" key="7">
    <source>
        <dbReference type="EMBL" id="KAG9281553.1"/>
    </source>
</evidence>
<comment type="similarity">
    <text evidence="2">Belongs to the L6 tetraspanin family.</text>
</comment>
<reference evidence="7 8" key="1">
    <citation type="submission" date="2021-07" db="EMBL/GenBank/DDBJ databases">
        <authorList>
            <person name="Imarazene B."/>
            <person name="Zahm M."/>
            <person name="Klopp C."/>
            <person name="Cabau C."/>
            <person name="Beille S."/>
            <person name="Jouanno E."/>
            <person name="Castinel A."/>
            <person name="Lluch J."/>
            <person name="Gil L."/>
            <person name="Kuchtly C."/>
            <person name="Lopez Roques C."/>
            <person name="Donnadieu C."/>
            <person name="Parrinello H."/>
            <person name="Journot L."/>
            <person name="Du K."/>
            <person name="Schartl M."/>
            <person name="Retaux S."/>
            <person name="Guiguen Y."/>
        </authorList>
    </citation>
    <scope>NUCLEOTIDE SEQUENCE [LARGE SCALE GENOMIC DNA]</scope>
    <source>
        <strain evidence="7">Pach_M1</strain>
        <tissue evidence="7">Testis</tissue>
    </source>
</reference>
<sequence length="187" mass="20112">MCTGKCARFIAWSLYPLSIISITCNIILLFPDWKVKYALDHQLTPEVMLMGGLCGGGLAVLAPALFIHLTGRKGCCANRCGMFLSIGFSAIGVAGAIYCFVVAIFGLVNGPHCRYSMFSIWGRPFQGSSEGYLTDQSQWSTCTEPKNVVAFHVGLFCTLVLVSSLEMALCLCQMINGLVGCICGAKT</sequence>
<dbReference type="PANTHER" id="PTHR14198:SF23">
    <property type="entry name" value="SI:CH211-137I24.10"/>
    <property type="match status" value="1"/>
</dbReference>
<feature type="transmembrane region" description="Helical" evidence="6">
    <location>
        <begin position="149"/>
        <end position="172"/>
    </location>
</feature>
<evidence type="ECO:0000256" key="6">
    <source>
        <dbReference type="SAM" id="Phobius"/>
    </source>
</evidence>
<accession>A0A8T2MAW3</accession>
<dbReference type="EMBL" id="JAICCE010000001">
    <property type="protein sequence ID" value="KAG9281553.1"/>
    <property type="molecule type" value="Genomic_DNA"/>
</dbReference>
<keyword evidence="4 6" id="KW-1133">Transmembrane helix</keyword>
<dbReference type="GO" id="GO:0016020">
    <property type="term" value="C:membrane"/>
    <property type="evidence" value="ECO:0007669"/>
    <property type="project" value="UniProtKB-SubCell"/>
</dbReference>
<dbReference type="Proteomes" id="UP000752171">
    <property type="component" value="Unassembled WGS sequence"/>
</dbReference>
<dbReference type="Pfam" id="PF05805">
    <property type="entry name" value="L6_membrane"/>
    <property type="match status" value="1"/>
</dbReference>
<evidence type="ECO:0000256" key="2">
    <source>
        <dbReference type="ARBA" id="ARBA00006193"/>
    </source>
</evidence>
<name>A0A8T2MAW3_ASTMX</name>
<evidence type="ECO:0000313" key="8">
    <source>
        <dbReference type="Proteomes" id="UP000752171"/>
    </source>
</evidence>
<evidence type="ECO:0000256" key="3">
    <source>
        <dbReference type="ARBA" id="ARBA00022692"/>
    </source>
</evidence>